<name>A0AAN6RSB9_9PEZI</name>
<keyword evidence="4" id="KW-1185">Reference proteome</keyword>
<feature type="transmembrane region" description="Helical" evidence="2">
    <location>
        <begin position="298"/>
        <end position="325"/>
    </location>
</feature>
<protein>
    <recommendedName>
        <fullName evidence="5">Integral membrane protein</fullName>
    </recommendedName>
</protein>
<evidence type="ECO:0008006" key="5">
    <source>
        <dbReference type="Google" id="ProtNLM"/>
    </source>
</evidence>
<dbReference type="EMBL" id="MU855620">
    <property type="protein sequence ID" value="KAK3900979.1"/>
    <property type="molecule type" value="Genomic_DNA"/>
</dbReference>
<reference evidence="3" key="2">
    <citation type="submission" date="2023-05" db="EMBL/GenBank/DDBJ databases">
        <authorList>
            <consortium name="Lawrence Berkeley National Laboratory"/>
            <person name="Steindorff A."/>
            <person name="Hensen N."/>
            <person name="Bonometti L."/>
            <person name="Westerberg I."/>
            <person name="Brannstrom I.O."/>
            <person name="Guillou S."/>
            <person name="Cros-Aarteil S."/>
            <person name="Calhoun S."/>
            <person name="Haridas S."/>
            <person name="Kuo A."/>
            <person name="Mondo S."/>
            <person name="Pangilinan J."/>
            <person name="Riley R."/>
            <person name="Labutti K."/>
            <person name="Andreopoulos B."/>
            <person name="Lipzen A."/>
            <person name="Chen C."/>
            <person name="Yanf M."/>
            <person name="Daum C."/>
            <person name="Ng V."/>
            <person name="Clum A."/>
            <person name="Ohm R."/>
            <person name="Martin F."/>
            <person name="Silar P."/>
            <person name="Natvig D."/>
            <person name="Lalanne C."/>
            <person name="Gautier V."/>
            <person name="Ament-Velasquez S.L."/>
            <person name="Kruys A."/>
            <person name="Hutchinson M.I."/>
            <person name="Powell A.J."/>
            <person name="Barry K."/>
            <person name="Miller A.N."/>
            <person name="Grigoriev I.V."/>
            <person name="Debuchy R."/>
            <person name="Gladieux P."/>
            <person name="Thoren M.H."/>
            <person name="Johannesson H."/>
        </authorList>
    </citation>
    <scope>NUCLEOTIDE SEQUENCE</scope>
    <source>
        <strain evidence="3">CBS 103.79</strain>
    </source>
</reference>
<feature type="transmembrane region" description="Helical" evidence="2">
    <location>
        <begin position="377"/>
        <end position="397"/>
    </location>
</feature>
<keyword evidence="2" id="KW-0472">Membrane</keyword>
<dbReference type="AlphaFoldDB" id="A0AAN6RSB9"/>
<evidence type="ECO:0000256" key="1">
    <source>
        <dbReference type="SAM" id="MobiDB-lite"/>
    </source>
</evidence>
<dbReference type="Proteomes" id="UP001303889">
    <property type="component" value="Unassembled WGS sequence"/>
</dbReference>
<accession>A0AAN6RSB9</accession>
<organism evidence="3 4">
    <name type="scientific">Staphylotrichum tortipilum</name>
    <dbReference type="NCBI Taxonomy" id="2831512"/>
    <lineage>
        <taxon>Eukaryota</taxon>
        <taxon>Fungi</taxon>
        <taxon>Dikarya</taxon>
        <taxon>Ascomycota</taxon>
        <taxon>Pezizomycotina</taxon>
        <taxon>Sordariomycetes</taxon>
        <taxon>Sordariomycetidae</taxon>
        <taxon>Sordariales</taxon>
        <taxon>Chaetomiaceae</taxon>
        <taxon>Staphylotrichum</taxon>
    </lineage>
</organism>
<gene>
    <name evidence="3" type="ORF">C8A05DRAFT_45288</name>
</gene>
<evidence type="ECO:0000313" key="3">
    <source>
        <dbReference type="EMBL" id="KAK3900979.1"/>
    </source>
</evidence>
<feature type="region of interest" description="Disordered" evidence="1">
    <location>
        <begin position="1"/>
        <end position="24"/>
    </location>
</feature>
<sequence length="453" mass="49204">MAESSTGSRAGPARRPHHPLPDTIHAAGAIPFLHPTKRYHPVKDTLKQLHPITKPPSPLPSTAAHQPKTATVALKETRLRGNEIYHIWRSRDNRKGRHRQVITGLGAKEYDTGRKSKLGKTAVGWSRLITRFPVGDVSYLVAVSFVIGSIIWCINGFFTWLPLAAPTTEFPHETDWAGILACVGASVFEVGSVLMVVEAIEAGGSDCSGWALEKTPDGGGVKLRSTTPGRRHLHRSGRRNLRKDSVMRATETPALGNVAESRSVEEAEAGDEETWIEPHRCHWFPPLSELKSHYLREIGFLASSVQLLAATIFWISGITALPPIFNSLSPGATDGVFWVPQVVGGTGFVLSALMFMIEVQDKWYKPAPRLLGWHVGLWNLIGGIGFTVCAGAGFVSADSAPVAYASALATFIGSWAFLIGSVLQWYESLDKHPVSVDKPPAWLSSSSSSDGEE</sequence>
<reference evidence="3" key="1">
    <citation type="journal article" date="2023" name="Mol. Phylogenet. Evol.">
        <title>Genome-scale phylogeny and comparative genomics of the fungal order Sordariales.</title>
        <authorList>
            <person name="Hensen N."/>
            <person name="Bonometti L."/>
            <person name="Westerberg I."/>
            <person name="Brannstrom I.O."/>
            <person name="Guillou S."/>
            <person name="Cros-Aarteil S."/>
            <person name="Calhoun S."/>
            <person name="Haridas S."/>
            <person name="Kuo A."/>
            <person name="Mondo S."/>
            <person name="Pangilinan J."/>
            <person name="Riley R."/>
            <person name="LaButti K."/>
            <person name="Andreopoulos B."/>
            <person name="Lipzen A."/>
            <person name="Chen C."/>
            <person name="Yan M."/>
            <person name="Daum C."/>
            <person name="Ng V."/>
            <person name="Clum A."/>
            <person name="Steindorff A."/>
            <person name="Ohm R.A."/>
            <person name="Martin F."/>
            <person name="Silar P."/>
            <person name="Natvig D.O."/>
            <person name="Lalanne C."/>
            <person name="Gautier V."/>
            <person name="Ament-Velasquez S.L."/>
            <person name="Kruys A."/>
            <person name="Hutchinson M.I."/>
            <person name="Powell A.J."/>
            <person name="Barry K."/>
            <person name="Miller A.N."/>
            <person name="Grigoriev I.V."/>
            <person name="Debuchy R."/>
            <person name="Gladieux P."/>
            <person name="Hiltunen Thoren M."/>
            <person name="Johannesson H."/>
        </authorList>
    </citation>
    <scope>NUCLEOTIDE SEQUENCE</scope>
    <source>
        <strain evidence="3">CBS 103.79</strain>
    </source>
</reference>
<evidence type="ECO:0000313" key="4">
    <source>
        <dbReference type="Proteomes" id="UP001303889"/>
    </source>
</evidence>
<feature type="transmembrane region" description="Helical" evidence="2">
    <location>
        <begin position="176"/>
        <end position="197"/>
    </location>
</feature>
<keyword evidence="2" id="KW-0812">Transmembrane</keyword>
<feature type="transmembrane region" description="Helical" evidence="2">
    <location>
        <begin position="403"/>
        <end position="423"/>
    </location>
</feature>
<keyword evidence="2" id="KW-1133">Transmembrane helix</keyword>
<evidence type="ECO:0000256" key="2">
    <source>
        <dbReference type="SAM" id="Phobius"/>
    </source>
</evidence>
<comment type="caution">
    <text evidence="3">The sequence shown here is derived from an EMBL/GenBank/DDBJ whole genome shotgun (WGS) entry which is preliminary data.</text>
</comment>
<feature type="transmembrane region" description="Helical" evidence="2">
    <location>
        <begin position="337"/>
        <end position="357"/>
    </location>
</feature>
<proteinExistence type="predicted"/>
<feature type="transmembrane region" description="Helical" evidence="2">
    <location>
        <begin position="137"/>
        <end position="161"/>
    </location>
</feature>